<accession>A0A4Q2DY57</accession>
<dbReference type="PANTHER" id="PTHR14187">
    <property type="entry name" value="ALPHA KINASE/ELONGATION FACTOR 2 KINASE"/>
    <property type="match status" value="1"/>
</dbReference>
<sequence length="579" mass="65181">MSLPPRPKYQGTSRKLLLAFDIGTTFSGLSYSILDPGKVPEIKPVTRYPSQEHVGGDSKIPTVIYYNEDGKPCAIGAETLKDGIEADAEENNWSKAYWFKLHLRPNANATMADRDEIPALPPNKTVVQVFTDYMRYLHQCAKDYISQTHGPLFWKSFEDEILYVLTHPNGWEGPQQATMRNAAILAGFIPDTVEGRSRVSFVTEGEASLHFCLSNGLAINTNASDRSGVLIVDAGGGTIDVTAYRKLSDHNFEEIAIPKCYFQGSVYVTSRAGKHFNDVPFLKTRFDRNTKHVFRRDDEAHHIQFASHREHDPALKIRAGRLTVPGRVVATFFEPSISCIIEAIKLQKRTAHFPIESVFLVGGFSASNWLFEKVRDAIQPLGIGVFRPDDHVVVKSRVSRRSYGAICCQRYNPNDITHQLKASEVKFHAITGERVLPGSFSVILPKNTRVTEKAEYRRSYGMFKPNPGDFNALDDEVIFSYRGVNPNPEWFMDEPDQYTVECTVKADTSMVKPEKNVSYTNGRVCVFYQIDFDIVMLFGLTELKAQIAYTENGVEKRGPATVIYDDDGSTVWDLTRRST</sequence>
<evidence type="ECO:0000313" key="1">
    <source>
        <dbReference type="EMBL" id="RXW25670.1"/>
    </source>
</evidence>
<dbReference type="InterPro" id="IPR043129">
    <property type="entry name" value="ATPase_NBD"/>
</dbReference>
<evidence type="ECO:0000313" key="2">
    <source>
        <dbReference type="Proteomes" id="UP000290288"/>
    </source>
</evidence>
<dbReference type="Proteomes" id="UP000290288">
    <property type="component" value="Unassembled WGS sequence"/>
</dbReference>
<organism evidence="1 2">
    <name type="scientific">Candolleomyces aberdarensis</name>
    <dbReference type="NCBI Taxonomy" id="2316362"/>
    <lineage>
        <taxon>Eukaryota</taxon>
        <taxon>Fungi</taxon>
        <taxon>Dikarya</taxon>
        <taxon>Basidiomycota</taxon>
        <taxon>Agaricomycotina</taxon>
        <taxon>Agaricomycetes</taxon>
        <taxon>Agaricomycetidae</taxon>
        <taxon>Agaricales</taxon>
        <taxon>Agaricineae</taxon>
        <taxon>Psathyrellaceae</taxon>
        <taxon>Candolleomyces</taxon>
    </lineage>
</organism>
<dbReference type="PANTHER" id="PTHR14187:SF5">
    <property type="entry name" value="HEAT SHOCK 70 KDA PROTEIN 12A"/>
    <property type="match status" value="1"/>
</dbReference>
<reference evidence="1 2" key="1">
    <citation type="submission" date="2019-01" db="EMBL/GenBank/DDBJ databases">
        <title>Draft genome sequence of Psathyrella aberdarensis IHI B618.</title>
        <authorList>
            <person name="Buettner E."/>
            <person name="Kellner H."/>
        </authorList>
    </citation>
    <scope>NUCLEOTIDE SEQUENCE [LARGE SCALE GENOMIC DNA]</scope>
    <source>
        <strain evidence="1 2">IHI B618</strain>
    </source>
</reference>
<gene>
    <name evidence="1" type="ORF">EST38_g136</name>
</gene>
<dbReference type="OrthoDB" id="2963168at2759"/>
<protein>
    <submittedName>
        <fullName evidence="1">Uncharacterized protein</fullName>
    </submittedName>
</protein>
<dbReference type="AlphaFoldDB" id="A0A4Q2DY57"/>
<dbReference type="CDD" id="cd10170">
    <property type="entry name" value="ASKHA_NBD_HSP70"/>
    <property type="match status" value="1"/>
</dbReference>
<dbReference type="EMBL" id="SDEE01000002">
    <property type="protein sequence ID" value="RXW25670.1"/>
    <property type="molecule type" value="Genomic_DNA"/>
</dbReference>
<dbReference type="SUPFAM" id="SSF53067">
    <property type="entry name" value="Actin-like ATPase domain"/>
    <property type="match status" value="2"/>
</dbReference>
<proteinExistence type="predicted"/>
<dbReference type="Gene3D" id="3.30.420.40">
    <property type="match status" value="1"/>
</dbReference>
<comment type="caution">
    <text evidence="1">The sequence shown here is derived from an EMBL/GenBank/DDBJ whole genome shotgun (WGS) entry which is preliminary data.</text>
</comment>
<keyword evidence="2" id="KW-1185">Reference proteome</keyword>
<name>A0A4Q2DY57_9AGAR</name>
<dbReference type="STRING" id="2316362.A0A4Q2DY57"/>